<keyword evidence="3" id="KW-1185">Reference proteome</keyword>
<dbReference type="RefSeq" id="WP_100725393.1">
    <property type="nucleotide sequence ID" value="NZ_NPEG01000028.1"/>
</dbReference>
<accession>A0ABX4PLD0</accession>
<dbReference type="Pfam" id="PF18863">
    <property type="entry name" value="AbiJ_NTD4"/>
    <property type="match status" value="1"/>
</dbReference>
<feature type="domain" description="HEPN AbiJ-N-terminal" evidence="1">
    <location>
        <begin position="7"/>
        <end position="170"/>
    </location>
</feature>
<dbReference type="EMBL" id="NPEI01000004">
    <property type="protein sequence ID" value="PKA16141.1"/>
    <property type="molecule type" value="Genomic_DNA"/>
</dbReference>
<evidence type="ECO:0000313" key="2">
    <source>
        <dbReference type="EMBL" id="PKA16141.1"/>
    </source>
</evidence>
<organism evidence="2 3">
    <name type="scientific">Leptospira haakeii</name>
    <dbReference type="NCBI Taxonomy" id="2023198"/>
    <lineage>
        <taxon>Bacteria</taxon>
        <taxon>Pseudomonadati</taxon>
        <taxon>Spirochaetota</taxon>
        <taxon>Spirochaetia</taxon>
        <taxon>Leptospirales</taxon>
        <taxon>Leptospiraceae</taxon>
        <taxon>Leptospira</taxon>
    </lineage>
</organism>
<gene>
    <name evidence="2" type="ORF">CH363_08310</name>
</gene>
<comment type="caution">
    <text evidence="2">The sequence shown here is derived from an EMBL/GenBank/DDBJ whole genome shotgun (WGS) entry which is preliminary data.</text>
</comment>
<reference evidence="2 3" key="1">
    <citation type="submission" date="2017-07" db="EMBL/GenBank/DDBJ databases">
        <title>Leptospira spp. isolated from tropical soils.</title>
        <authorList>
            <person name="Thibeaux R."/>
            <person name="Iraola G."/>
            <person name="Ferres I."/>
            <person name="Bierque E."/>
            <person name="Girault D."/>
            <person name="Soupe-Gilbert M.-E."/>
            <person name="Picardeau M."/>
            <person name="Goarant C."/>
        </authorList>
    </citation>
    <scope>NUCLEOTIDE SEQUENCE [LARGE SCALE GENOMIC DNA]</scope>
    <source>
        <strain evidence="2 3">ATI7-C-A2</strain>
    </source>
</reference>
<evidence type="ECO:0000259" key="1">
    <source>
        <dbReference type="Pfam" id="PF18863"/>
    </source>
</evidence>
<sequence>MKKIKNLFSERKKLIKVENSIQVNSISIESKNIIWSLLSENIFSHVQSKLGNMYDKTNYFFPLAENIWIKNFFKYFWLRIEKRPIDELESDWNRFYNLIRNRFFGSKWDFIYTFIEIVFKTIEGEDLINHIRLRLNEAFEDENIPYRIIGSLVTDITDQEEIDSLNEALQSPFGGVEEHFSRAMELLYSKSSPDYRNSIKESISAVEAICKIIANSEKATLSDALRIISKKHKIHQSLESGLNKIYGYSSDEKGIRHALLDESQIDFAEAKFMLVSCSAFYNYIKLLSI</sequence>
<protein>
    <recommendedName>
        <fullName evidence="1">HEPN AbiJ-N-terminal domain-containing protein</fullName>
    </recommendedName>
</protein>
<dbReference type="InterPro" id="IPR049503">
    <property type="entry name" value="AbiJ_NTD4"/>
</dbReference>
<evidence type="ECO:0000313" key="3">
    <source>
        <dbReference type="Proteomes" id="UP000231857"/>
    </source>
</evidence>
<proteinExistence type="predicted"/>
<name>A0ABX4PLD0_9LEPT</name>
<dbReference type="Proteomes" id="UP000231857">
    <property type="component" value="Unassembled WGS sequence"/>
</dbReference>